<dbReference type="AlphaFoldDB" id="A0A498HFA3"/>
<dbReference type="InterPro" id="IPR036640">
    <property type="entry name" value="ABC1_TM_sf"/>
</dbReference>
<dbReference type="Proteomes" id="UP000290289">
    <property type="component" value="Chromosome 17"/>
</dbReference>
<keyword evidence="2 5" id="KW-0812">Transmembrane</keyword>
<dbReference type="PANTHER" id="PTHR24222:SF63">
    <property type="entry name" value="ATP BINDING CASSETTE SUBFAMILY B"/>
    <property type="match status" value="1"/>
</dbReference>
<feature type="transmembrane region" description="Helical" evidence="5">
    <location>
        <begin position="449"/>
        <end position="471"/>
    </location>
</feature>
<feature type="transmembrane region" description="Helical" evidence="5">
    <location>
        <begin position="477"/>
        <end position="498"/>
    </location>
</feature>
<dbReference type="InterPro" id="IPR036770">
    <property type="entry name" value="Ankyrin_rpt-contain_sf"/>
</dbReference>
<protein>
    <recommendedName>
        <fullName evidence="6">ABC transmembrane type-1 domain-containing protein</fullName>
    </recommendedName>
</protein>
<comment type="subcellular location">
    <subcellularLocation>
        <location evidence="1">Membrane</location>
        <topology evidence="1">Multi-pass membrane protein</topology>
    </subcellularLocation>
</comment>
<dbReference type="InterPro" id="IPR039421">
    <property type="entry name" value="Type_1_exporter"/>
</dbReference>
<sequence length="556" mass="61873">MERPCILLSFTVVEENGKRKGFGFVQFDKEDSAMPATSALNATISKGKNLYVSIFFQNSKNDNKLQIFSNTPNPALYQEVVCYTGLQLATNITEAWNYRVFGQIVLLLVQIVTTLIRFLEEYANLKGHQDGHFGQEEEVFVILNHKHRNDPLKIKANLFPYNIQKLLPIVLFLPLVIEQDNAWKIAILFCDAALDTIVLQFLLGLLGVRKASVDVIFGRDESTFLDDAYLSDALPLNPRKSLIAQTSYFEKVISMVANSFTSSPNLEIAVKLPFQEDGTTTASILLFLFHVMHFKERGKSVTKEHNEANITVAMFLIVDTNVPIVQESSITQYKAELARHVIMVSSVPTLPAIIGKSYNTTKLAIKEIMMELRADKMGSNVSASEANGYTPLMLATGGCPATLCEFLITLGENCDVANARHETTRLLARKIGIKNYAENMILDELASSIVFVVWKYIQLCSTFLGGFMIAFVQGWRLTVVFLATIPAIVIAGAIMATIMSKMLSHGQSAYVEAGNMVEQTVGSIRTVAAFTGEKKAIEKYNQFFFFNLEDKVVLKG</sequence>
<evidence type="ECO:0000256" key="3">
    <source>
        <dbReference type="ARBA" id="ARBA00022989"/>
    </source>
</evidence>
<dbReference type="EMBL" id="RDQH01000343">
    <property type="protein sequence ID" value="RXH68145.1"/>
    <property type="molecule type" value="Genomic_DNA"/>
</dbReference>
<gene>
    <name evidence="7" type="ORF">DVH24_028292</name>
</gene>
<dbReference type="Pfam" id="PF00076">
    <property type="entry name" value="RRM_1"/>
    <property type="match status" value="1"/>
</dbReference>
<organism evidence="7 8">
    <name type="scientific">Malus domestica</name>
    <name type="common">Apple</name>
    <name type="synonym">Pyrus malus</name>
    <dbReference type="NCBI Taxonomy" id="3750"/>
    <lineage>
        <taxon>Eukaryota</taxon>
        <taxon>Viridiplantae</taxon>
        <taxon>Streptophyta</taxon>
        <taxon>Embryophyta</taxon>
        <taxon>Tracheophyta</taxon>
        <taxon>Spermatophyta</taxon>
        <taxon>Magnoliopsida</taxon>
        <taxon>eudicotyledons</taxon>
        <taxon>Gunneridae</taxon>
        <taxon>Pentapetalae</taxon>
        <taxon>rosids</taxon>
        <taxon>fabids</taxon>
        <taxon>Rosales</taxon>
        <taxon>Rosaceae</taxon>
        <taxon>Amygdaloideae</taxon>
        <taxon>Maleae</taxon>
        <taxon>Malus</taxon>
    </lineage>
</organism>
<dbReference type="GO" id="GO:0140359">
    <property type="term" value="F:ABC-type transporter activity"/>
    <property type="evidence" value="ECO:0007669"/>
    <property type="project" value="InterPro"/>
</dbReference>
<dbReference type="InterPro" id="IPR000504">
    <property type="entry name" value="RRM_dom"/>
</dbReference>
<evidence type="ECO:0000256" key="4">
    <source>
        <dbReference type="ARBA" id="ARBA00023136"/>
    </source>
</evidence>
<evidence type="ECO:0000259" key="6">
    <source>
        <dbReference type="PROSITE" id="PS50929"/>
    </source>
</evidence>
<dbReference type="InterPro" id="IPR035979">
    <property type="entry name" value="RBD_domain_sf"/>
</dbReference>
<dbReference type="PANTHER" id="PTHR24222">
    <property type="entry name" value="ABC TRANSPORTER B FAMILY"/>
    <property type="match status" value="1"/>
</dbReference>
<dbReference type="InterPro" id="IPR012677">
    <property type="entry name" value="Nucleotide-bd_a/b_plait_sf"/>
</dbReference>
<dbReference type="GO" id="GO:0005886">
    <property type="term" value="C:plasma membrane"/>
    <property type="evidence" value="ECO:0007669"/>
    <property type="project" value="TreeGrafter"/>
</dbReference>
<evidence type="ECO:0000256" key="2">
    <source>
        <dbReference type="ARBA" id="ARBA00022692"/>
    </source>
</evidence>
<dbReference type="SUPFAM" id="SSF48403">
    <property type="entry name" value="Ankyrin repeat"/>
    <property type="match status" value="1"/>
</dbReference>
<dbReference type="PROSITE" id="PS50929">
    <property type="entry name" value="ABC_TM1F"/>
    <property type="match status" value="1"/>
</dbReference>
<evidence type="ECO:0000256" key="1">
    <source>
        <dbReference type="ARBA" id="ARBA00004141"/>
    </source>
</evidence>
<dbReference type="GO" id="GO:0005524">
    <property type="term" value="F:ATP binding"/>
    <property type="evidence" value="ECO:0007669"/>
    <property type="project" value="InterPro"/>
</dbReference>
<evidence type="ECO:0000313" key="7">
    <source>
        <dbReference type="EMBL" id="RXH68145.1"/>
    </source>
</evidence>
<accession>A0A498HFA3</accession>
<dbReference type="SUPFAM" id="SSF54928">
    <property type="entry name" value="RNA-binding domain, RBD"/>
    <property type="match status" value="1"/>
</dbReference>
<keyword evidence="4 5" id="KW-0472">Membrane</keyword>
<name>A0A498HFA3_MALDO</name>
<dbReference type="Pfam" id="PF00664">
    <property type="entry name" value="ABC_membrane"/>
    <property type="match status" value="1"/>
</dbReference>
<dbReference type="SUPFAM" id="SSF90123">
    <property type="entry name" value="ABC transporter transmembrane region"/>
    <property type="match status" value="1"/>
</dbReference>
<comment type="caution">
    <text evidence="7">The sequence shown here is derived from an EMBL/GenBank/DDBJ whole genome shotgun (WGS) entry which is preliminary data.</text>
</comment>
<evidence type="ECO:0000313" key="8">
    <source>
        <dbReference type="Proteomes" id="UP000290289"/>
    </source>
</evidence>
<dbReference type="InterPro" id="IPR011527">
    <property type="entry name" value="ABC1_TM_dom"/>
</dbReference>
<keyword evidence="8" id="KW-1185">Reference proteome</keyword>
<evidence type="ECO:0000256" key="5">
    <source>
        <dbReference type="SAM" id="Phobius"/>
    </source>
</evidence>
<feature type="domain" description="ABC transmembrane type-1" evidence="6">
    <location>
        <begin position="442"/>
        <end position="542"/>
    </location>
</feature>
<proteinExistence type="predicted"/>
<dbReference type="Gene3D" id="3.30.70.330">
    <property type="match status" value="1"/>
</dbReference>
<reference evidence="7 8" key="1">
    <citation type="submission" date="2018-10" db="EMBL/GenBank/DDBJ databases">
        <title>A high-quality apple genome assembly.</title>
        <authorList>
            <person name="Hu J."/>
        </authorList>
    </citation>
    <scope>NUCLEOTIDE SEQUENCE [LARGE SCALE GENOMIC DNA]</scope>
    <source>
        <strain evidence="8">cv. HFTH1</strain>
        <tissue evidence="7">Young leaf</tissue>
    </source>
</reference>
<dbReference type="Gene3D" id="1.20.1560.10">
    <property type="entry name" value="ABC transporter type 1, transmembrane domain"/>
    <property type="match status" value="1"/>
</dbReference>
<keyword evidence="3 5" id="KW-1133">Transmembrane helix</keyword>
<dbReference type="GO" id="GO:0003723">
    <property type="term" value="F:RNA binding"/>
    <property type="evidence" value="ECO:0007669"/>
    <property type="project" value="InterPro"/>
</dbReference>